<dbReference type="SUPFAM" id="SSF52172">
    <property type="entry name" value="CheY-like"/>
    <property type="match status" value="1"/>
</dbReference>
<evidence type="ECO:0000256" key="2">
    <source>
        <dbReference type="PROSITE-ProRule" id="PRU00169"/>
    </source>
</evidence>
<dbReference type="AlphaFoldDB" id="Q47B79"/>
<evidence type="ECO:0000259" key="3">
    <source>
        <dbReference type="PROSITE" id="PS50110"/>
    </source>
</evidence>
<evidence type="ECO:0000256" key="1">
    <source>
        <dbReference type="ARBA" id="ARBA00022553"/>
    </source>
</evidence>
<feature type="modified residue" description="4-aspartylphosphate" evidence="2">
    <location>
        <position position="53"/>
    </location>
</feature>
<reference evidence="4" key="1">
    <citation type="submission" date="2005-08" db="EMBL/GenBank/DDBJ databases">
        <title>Complete sequence of Dechloromonas aromatica RCB.</title>
        <authorList>
            <person name="Salinero K.K."/>
            <person name="Copeland A."/>
            <person name="Lucas S."/>
            <person name="Lapidus A."/>
            <person name="Barry K."/>
            <person name="Detter J.C."/>
            <person name="Glavina T."/>
            <person name="Hammon N."/>
            <person name="Israni S."/>
            <person name="Pitluck S."/>
            <person name="Di Bartolo G."/>
            <person name="Trong S."/>
            <person name="Schmutz J."/>
            <person name="Larimer F."/>
            <person name="Land M."/>
            <person name="Ivanova N."/>
            <person name="Richardson P."/>
        </authorList>
    </citation>
    <scope>NUCLEOTIDE SEQUENCE</scope>
    <source>
        <strain evidence="4">RCB</strain>
    </source>
</reference>
<keyword evidence="1 2" id="KW-0597">Phosphoprotein</keyword>
<accession>Q47B79</accession>
<dbReference type="STRING" id="159087.Daro_3172"/>
<sequence length="374" mass="41889">MDSLRVFVVDDDPVILEILNGTLDGVCQLETFSSAESCLSRLAALKPDLFLLDVSMPVMDGYELCRRLKDDWETQDIPVLFVSSHDDSDTRLLCYEAGGDDFIQKPFEHAELLCKLEVAARILVDKKALREQAGYAQRTAMAAMVSMGELGVVLQFLSKSFACTNVDELASAVIEAMQQYDLQAAVQMRLGDDAFSLSHNGRNVPLEVSVLNHVRESGRIFQFKSRCVFNYGRVTLMVNNMPLEDPDRCGRIRDNGALLAEGADARLRAIEAELLASQRRAGIEAALPRLYSTLDDVQANYRRNCFELTQVMVDFQESLTKAFIHLGLMESQEEELSNMANEFMMRMVGTQDASLEIVHRLESLANDLKTHLKS</sequence>
<dbReference type="PROSITE" id="PS50110">
    <property type="entry name" value="RESPONSE_REGULATORY"/>
    <property type="match status" value="1"/>
</dbReference>
<protein>
    <submittedName>
        <fullName evidence="4">Response regulator receiver</fullName>
    </submittedName>
</protein>
<dbReference type="InterPro" id="IPR050595">
    <property type="entry name" value="Bact_response_regulator"/>
</dbReference>
<evidence type="ECO:0000313" key="4">
    <source>
        <dbReference type="EMBL" id="AAZ47902.1"/>
    </source>
</evidence>
<dbReference type="KEGG" id="dar:Daro_3172"/>
<dbReference type="PANTHER" id="PTHR44591">
    <property type="entry name" value="STRESS RESPONSE REGULATOR PROTEIN 1"/>
    <property type="match status" value="1"/>
</dbReference>
<organism evidence="4">
    <name type="scientific">Dechloromonas aromatica (strain RCB)</name>
    <dbReference type="NCBI Taxonomy" id="159087"/>
    <lineage>
        <taxon>Bacteria</taxon>
        <taxon>Pseudomonadati</taxon>
        <taxon>Pseudomonadota</taxon>
        <taxon>Betaproteobacteria</taxon>
        <taxon>Rhodocyclales</taxon>
        <taxon>Azonexaceae</taxon>
        <taxon>Dechloromonas</taxon>
    </lineage>
</organism>
<name>Q47B79_DECAR</name>
<gene>
    <name evidence="4" type="ordered locus">Daro_3172</name>
</gene>
<dbReference type="GO" id="GO:0000160">
    <property type="term" value="P:phosphorelay signal transduction system"/>
    <property type="evidence" value="ECO:0007669"/>
    <property type="project" value="InterPro"/>
</dbReference>
<dbReference type="SMART" id="SM00448">
    <property type="entry name" value="REC"/>
    <property type="match status" value="1"/>
</dbReference>
<dbReference type="InterPro" id="IPR011006">
    <property type="entry name" value="CheY-like_superfamily"/>
</dbReference>
<feature type="domain" description="Response regulatory" evidence="3">
    <location>
        <begin position="5"/>
        <end position="120"/>
    </location>
</feature>
<dbReference type="PANTHER" id="PTHR44591:SF3">
    <property type="entry name" value="RESPONSE REGULATORY DOMAIN-CONTAINING PROTEIN"/>
    <property type="match status" value="1"/>
</dbReference>
<proteinExistence type="predicted"/>
<dbReference type="HOGENOM" id="CLU_059002_0_0_4"/>
<dbReference type="InterPro" id="IPR001789">
    <property type="entry name" value="Sig_transdc_resp-reg_receiver"/>
</dbReference>
<dbReference type="EMBL" id="CP000089">
    <property type="protein sequence ID" value="AAZ47902.1"/>
    <property type="molecule type" value="Genomic_DNA"/>
</dbReference>
<dbReference type="eggNOG" id="COG3706">
    <property type="taxonomic scope" value="Bacteria"/>
</dbReference>
<dbReference type="Pfam" id="PF00072">
    <property type="entry name" value="Response_reg"/>
    <property type="match status" value="1"/>
</dbReference>
<dbReference type="Gene3D" id="3.40.50.2300">
    <property type="match status" value="1"/>
</dbReference>